<organism evidence="3 4">
    <name type="scientific">Rhodococcus erythropolis</name>
    <name type="common">Arthrobacter picolinophilus</name>
    <dbReference type="NCBI Taxonomy" id="1833"/>
    <lineage>
        <taxon>Bacteria</taxon>
        <taxon>Bacillati</taxon>
        <taxon>Actinomycetota</taxon>
        <taxon>Actinomycetes</taxon>
        <taxon>Mycobacteriales</taxon>
        <taxon>Nocardiaceae</taxon>
        <taxon>Rhodococcus</taxon>
        <taxon>Rhodococcus erythropolis group</taxon>
    </lineage>
</organism>
<dbReference type="AlphaFoldDB" id="A0A5N5E8E5"/>
<feature type="non-terminal residue" evidence="3">
    <location>
        <position position="251"/>
    </location>
</feature>
<name>A0A5N5E8E5_RHOER</name>
<reference evidence="3 4" key="1">
    <citation type="journal article" date="2017" name="Poromechanics V (2013)">
        <title>Genomic Characterization of the Arsenic-Tolerant Actinobacterium, &lt;i&gt;Rhodococcus erythropolis&lt;/i&gt; S43.</title>
        <authorList>
            <person name="Retamal-Morales G."/>
            <person name="Mehnert M."/>
            <person name="Schwabe R."/>
            <person name="Tischler D."/>
            <person name="Schloemann M."/>
            <person name="Levican G.J."/>
        </authorList>
    </citation>
    <scope>NUCLEOTIDE SEQUENCE [LARGE SCALE GENOMIC DNA]</scope>
    <source>
        <strain evidence="3 4">S43</strain>
    </source>
</reference>
<evidence type="ECO:0000313" key="4">
    <source>
        <dbReference type="Proteomes" id="UP000325576"/>
    </source>
</evidence>
<dbReference type="PANTHER" id="PTHR48207">
    <property type="entry name" value="SUCCINATE--HYDROXYMETHYLGLUTARATE COA-TRANSFERASE"/>
    <property type="match status" value="1"/>
</dbReference>
<dbReference type="Gene3D" id="3.40.50.10540">
    <property type="entry name" value="Crotonobetainyl-coa:carnitine coa-transferase, domain 1"/>
    <property type="match status" value="1"/>
</dbReference>
<dbReference type="PANTHER" id="PTHR48207:SF3">
    <property type="entry name" value="SUCCINATE--HYDROXYMETHYLGLUTARATE COA-TRANSFERASE"/>
    <property type="match status" value="1"/>
</dbReference>
<evidence type="ECO:0000313" key="3">
    <source>
        <dbReference type="EMBL" id="KAB2585680.1"/>
    </source>
</evidence>
<proteinExistence type="predicted"/>
<sequence length="251" mass="26633">MNSPTGPTPLAGVRVLDLSKILAGPYATMSLADLGADVTKIEHPEGGDPTRSWGPPFVGVDAAYYLAINRGKKSVTIDLKSTEGQEIIHRMLEETDVVVENFKPGSGLQKIFDYQALSERYPHLITLHISAFGEEGPLRDEPGYDMIAQAAGGLMSLTGEPGGAPMKSGFALGDLGAALFGLVGVLAALVERGRTGRGQYVTTSLYECQLAMHVNWATSYFATGERPTALGSGHPNLAPYQAFPASDGYFV</sequence>
<comment type="caution">
    <text evidence="3">The sequence shown here is derived from an EMBL/GenBank/DDBJ whole genome shotgun (WGS) entry which is preliminary data.</text>
</comment>
<feature type="transmembrane region" description="Helical" evidence="2">
    <location>
        <begin position="170"/>
        <end position="190"/>
    </location>
</feature>
<evidence type="ECO:0000256" key="1">
    <source>
        <dbReference type="ARBA" id="ARBA00022679"/>
    </source>
</evidence>
<dbReference type="EMBL" id="MRBO01000296">
    <property type="protein sequence ID" value="KAB2585680.1"/>
    <property type="molecule type" value="Genomic_DNA"/>
</dbReference>
<dbReference type="Pfam" id="PF02515">
    <property type="entry name" value="CoA_transf_3"/>
    <property type="match status" value="1"/>
</dbReference>
<dbReference type="InterPro" id="IPR044855">
    <property type="entry name" value="CoA-Trfase_III_dom3_sf"/>
</dbReference>
<keyword evidence="2" id="KW-0472">Membrane</keyword>
<keyword evidence="1 3" id="KW-0808">Transferase</keyword>
<accession>A0A5N5E8E5</accession>
<gene>
    <name evidence="3" type="ORF">BS297_09100</name>
</gene>
<dbReference type="GO" id="GO:0008410">
    <property type="term" value="F:CoA-transferase activity"/>
    <property type="evidence" value="ECO:0007669"/>
    <property type="project" value="TreeGrafter"/>
</dbReference>
<dbReference type="Gene3D" id="3.30.1540.10">
    <property type="entry name" value="formyl-coa transferase, domain 3"/>
    <property type="match status" value="1"/>
</dbReference>
<dbReference type="SUPFAM" id="SSF89796">
    <property type="entry name" value="CoA-transferase family III (CaiB/BaiF)"/>
    <property type="match status" value="1"/>
</dbReference>
<keyword evidence="2" id="KW-0812">Transmembrane</keyword>
<keyword evidence="2" id="KW-1133">Transmembrane helix</keyword>
<protein>
    <submittedName>
        <fullName evidence="3">Formyl-CoA transferase</fullName>
    </submittedName>
</protein>
<evidence type="ECO:0000256" key="2">
    <source>
        <dbReference type="SAM" id="Phobius"/>
    </source>
</evidence>
<dbReference type="InterPro" id="IPR050483">
    <property type="entry name" value="CoA-transferase_III_domain"/>
</dbReference>
<dbReference type="Proteomes" id="UP000325576">
    <property type="component" value="Unassembled WGS sequence"/>
</dbReference>
<dbReference type="InterPro" id="IPR003673">
    <property type="entry name" value="CoA-Trfase_fam_III"/>
</dbReference>
<dbReference type="InterPro" id="IPR023606">
    <property type="entry name" value="CoA-Trfase_III_dom_1_sf"/>
</dbReference>